<keyword evidence="4" id="KW-0862">Zinc</keyword>
<keyword evidence="2" id="KW-0677">Repeat</keyword>
<dbReference type="AlphaFoldDB" id="A0AAE1BME3"/>
<dbReference type="PANTHER" id="PTHR24379">
    <property type="entry name" value="KRAB AND ZINC FINGER DOMAIN-CONTAINING"/>
    <property type="match status" value="1"/>
</dbReference>
<keyword evidence="1" id="KW-0479">Metal-binding</keyword>
<feature type="compositionally biased region" description="Pro residues" evidence="6">
    <location>
        <begin position="425"/>
        <end position="443"/>
    </location>
</feature>
<dbReference type="GO" id="GO:0008270">
    <property type="term" value="F:zinc ion binding"/>
    <property type="evidence" value="ECO:0007669"/>
    <property type="project" value="UniProtKB-KW"/>
</dbReference>
<dbReference type="PANTHER" id="PTHR24379:SF121">
    <property type="entry name" value="C2H2-TYPE DOMAIN-CONTAINING PROTEIN"/>
    <property type="match status" value="1"/>
</dbReference>
<feature type="compositionally biased region" description="Low complexity" evidence="6">
    <location>
        <begin position="467"/>
        <end position="483"/>
    </location>
</feature>
<feature type="compositionally biased region" description="Low complexity" evidence="6">
    <location>
        <begin position="693"/>
        <end position="708"/>
    </location>
</feature>
<feature type="region of interest" description="Disordered" evidence="6">
    <location>
        <begin position="693"/>
        <end position="716"/>
    </location>
</feature>
<feature type="region of interest" description="Disordered" evidence="6">
    <location>
        <begin position="24"/>
        <end position="167"/>
    </location>
</feature>
<protein>
    <recommendedName>
        <fullName evidence="7">C2H2-type domain-containing protein</fullName>
    </recommendedName>
</protein>
<dbReference type="SMART" id="SM00355">
    <property type="entry name" value="ZnF_C2H2"/>
    <property type="match status" value="5"/>
</dbReference>
<evidence type="ECO:0000256" key="1">
    <source>
        <dbReference type="ARBA" id="ARBA00022723"/>
    </source>
</evidence>
<feature type="compositionally biased region" description="Low complexity" evidence="6">
    <location>
        <begin position="560"/>
        <end position="590"/>
    </location>
</feature>
<comment type="caution">
    <text evidence="8">The sequence shown here is derived from an EMBL/GenBank/DDBJ whole genome shotgun (WGS) entry which is preliminary data.</text>
</comment>
<dbReference type="Gene3D" id="3.30.160.60">
    <property type="entry name" value="Classic Zinc Finger"/>
    <property type="match status" value="1"/>
</dbReference>
<dbReference type="InterPro" id="IPR036236">
    <property type="entry name" value="Znf_C2H2_sf"/>
</dbReference>
<evidence type="ECO:0000256" key="4">
    <source>
        <dbReference type="ARBA" id="ARBA00022833"/>
    </source>
</evidence>
<name>A0AAE1BME3_PETCI</name>
<dbReference type="Proteomes" id="UP001286313">
    <property type="component" value="Unassembled WGS sequence"/>
</dbReference>
<feature type="compositionally biased region" description="Polar residues" evidence="6">
    <location>
        <begin position="509"/>
        <end position="559"/>
    </location>
</feature>
<keyword evidence="10" id="KW-1185">Reference proteome</keyword>
<dbReference type="PROSITE" id="PS50157">
    <property type="entry name" value="ZINC_FINGER_C2H2_2"/>
    <property type="match status" value="2"/>
</dbReference>
<feature type="domain" description="C2H2-type" evidence="7">
    <location>
        <begin position="322"/>
        <end position="349"/>
    </location>
</feature>
<evidence type="ECO:0000256" key="2">
    <source>
        <dbReference type="ARBA" id="ARBA00022737"/>
    </source>
</evidence>
<feature type="compositionally biased region" description="Low complexity" evidence="6">
    <location>
        <begin position="494"/>
        <end position="508"/>
    </location>
</feature>
<evidence type="ECO:0000313" key="8">
    <source>
        <dbReference type="EMBL" id="KAK3853068.1"/>
    </source>
</evidence>
<evidence type="ECO:0000313" key="9">
    <source>
        <dbReference type="EMBL" id="KAK3865110.1"/>
    </source>
</evidence>
<proteinExistence type="predicted"/>
<organism evidence="8 10">
    <name type="scientific">Petrolisthes cinctipes</name>
    <name type="common">Flat porcelain crab</name>
    <dbReference type="NCBI Taxonomy" id="88211"/>
    <lineage>
        <taxon>Eukaryota</taxon>
        <taxon>Metazoa</taxon>
        <taxon>Ecdysozoa</taxon>
        <taxon>Arthropoda</taxon>
        <taxon>Crustacea</taxon>
        <taxon>Multicrustacea</taxon>
        <taxon>Malacostraca</taxon>
        <taxon>Eumalacostraca</taxon>
        <taxon>Eucarida</taxon>
        <taxon>Decapoda</taxon>
        <taxon>Pleocyemata</taxon>
        <taxon>Anomura</taxon>
        <taxon>Galatheoidea</taxon>
        <taxon>Porcellanidae</taxon>
        <taxon>Petrolisthes</taxon>
    </lineage>
</organism>
<evidence type="ECO:0000313" key="10">
    <source>
        <dbReference type="Proteomes" id="UP001286313"/>
    </source>
</evidence>
<sequence>MQEQQQHHLRAILESRGQLSYYGLRLPSSTSAQSSSPSTSPRPSTSTTPSTSASTPAISGGTCWSVKTDGVEEVQGKVSHQEARKTPNPPSRMVTRSQTAAVRAPSAPPSQLDNNPLTLRYNHGQKRSHSGGERKWSSTLSQQHPAVSPDLPPVLGLDEFPGTKNPSGPGSGIEFGSVCGECGMVVVTGVCWAAHKTAHLSKENACQYCPQVFLTSNGCQAHSHFHRHGHVLVDDMCDCGVCGGTFISVQYLELHVLQMHGRPLLQGSRWLRMGTNDPPPCCPEKEASGRPLYRCGSCSMIFNFSVNLDCHMALHPGPEAHYTCAICNAAFTALESLRTHVATHPQPEPTCSQLACTQPTCTQPMGSHSKIMCTQPTCTHPKPTNPQPTFSYPHPITSQATCSHPQPICSHTTAPYFQHNSSYLPPQPTPSPQSSPSPQPPAPKVFLSSQLPLPKLTQLCPNPLPQPSSQSHSSQPRSFPHQPCTHSDPDPACSVSQSVSNPQPSSTNYQPSPTFRQPSTSLPIQSPSSILNQPHSLVLNHPSTGAANQHGFSSIPNHDSPSLLSNQPSLPIPSQTLPITSSQSPASTTHPPHHTPGPPFFYPHLPAYSPWGHLAMGRGRQGAAVGLPLTPALINYCMMMMCGGGGDKSGGDGSFPSQSSIPAFTLPINPPPYITRPASSFSAAPVLPTAGSTTPLTPVSSLSTPPSTAGDSFSSVPAKTTYSIPAQSLVTSAAISALTSDLNTSCSSASNLTYTSVPSHATTSNVYSSWPQYITPNATSVFNYINPYLLNRNQNNPPSTSSVPNQNQPSHGHFFNTTEYQDILNRMSHSQSIQLNPASVCGNTEERDDEDGDDNDDDDDDDDNEES</sequence>
<dbReference type="EMBL" id="JAWQEG010003661">
    <property type="protein sequence ID" value="KAK3865110.1"/>
    <property type="molecule type" value="Genomic_DNA"/>
</dbReference>
<dbReference type="SUPFAM" id="SSF57667">
    <property type="entry name" value="beta-beta-alpha zinc fingers"/>
    <property type="match status" value="1"/>
</dbReference>
<feature type="domain" description="C2H2-type" evidence="7">
    <location>
        <begin position="293"/>
        <end position="320"/>
    </location>
</feature>
<accession>A0AAE1BME3</accession>
<evidence type="ECO:0000259" key="7">
    <source>
        <dbReference type="PROSITE" id="PS50157"/>
    </source>
</evidence>
<dbReference type="PROSITE" id="PS00028">
    <property type="entry name" value="ZINC_FINGER_C2H2_1"/>
    <property type="match status" value="3"/>
</dbReference>
<feature type="region of interest" description="Disordered" evidence="6">
    <location>
        <begin position="419"/>
        <end position="598"/>
    </location>
</feature>
<gene>
    <name evidence="9" type="ORF">Pcinc_029257</name>
    <name evidence="8" type="ORF">Pcinc_040375</name>
</gene>
<evidence type="ECO:0000256" key="3">
    <source>
        <dbReference type="ARBA" id="ARBA00022771"/>
    </source>
</evidence>
<evidence type="ECO:0000256" key="5">
    <source>
        <dbReference type="PROSITE-ProRule" id="PRU00042"/>
    </source>
</evidence>
<feature type="compositionally biased region" description="Acidic residues" evidence="6">
    <location>
        <begin position="846"/>
        <end position="867"/>
    </location>
</feature>
<keyword evidence="3 5" id="KW-0863">Zinc-finger</keyword>
<reference evidence="8" key="1">
    <citation type="submission" date="2023-10" db="EMBL/GenBank/DDBJ databases">
        <title>Genome assemblies of two species of porcelain crab, Petrolisthes cinctipes and Petrolisthes manimaculis (Anomura: Porcellanidae).</title>
        <authorList>
            <person name="Angst P."/>
        </authorList>
    </citation>
    <scope>NUCLEOTIDE SEQUENCE</scope>
    <source>
        <strain evidence="8">PB745_01</strain>
        <tissue evidence="8">Gill</tissue>
    </source>
</reference>
<feature type="compositionally biased region" description="Low complexity" evidence="6">
    <location>
        <begin position="27"/>
        <end position="59"/>
    </location>
</feature>
<dbReference type="EMBL" id="JAWQEG010007113">
    <property type="protein sequence ID" value="KAK3853068.1"/>
    <property type="molecule type" value="Genomic_DNA"/>
</dbReference>
<feature type="region of interest" description="Disordered" evidence="6">
    <location>
        <begin position="831"/>
        <end position="867"/>
    </location>
</feature>
<dbReference type="InterPro" id="IPR013087">
    <property type="entry name" value="Znf_C2H2_type"/>
</dbReference>
<evidence type="ECO:0000256" key="6">
    <source>
        <dbReference type="SAM" id="MobiDB-lite"/>
    </source>
</evidence>
<feature type="region of interest" description="Disordered" evidence="6">
    <location>
        <begin position="792"/>
        <end position="814"/>
    </location>
</feature>